<evidence type="ECO:0000256" key="4">
    <source>
        <dbReference type="ARBA" id="ARBA00022692"/>
    </source>
</evidence>
<feature type="domain" description="ABC transmembrane type-1" evidence="8">
    <location>
        <begin position="1"/>
        <end position="152"/>
    </location>
</feature>
<evidence type="ECO:0000256" key="7">
    <source>
        <dbReference type="RuleBase" id="RU363032"/>
    </source>
</evidence>
<evidence type="ECO:0000259" key="8">
    <source>
        <dbReference type="PROSITE" id="PS50928"/>
    </source>
</evidence>
<evidence type="ECO:0000256" key="6">
    <source>
        <dbReference type="ARBA" id="ARBA00023136"/>
    </source>
</evidence>
<feature type="transmembrane region" description="Helical" evidence="7">
    <location>
        <begin position="21"/>
        <end position="45"/>
    </location>
</feature>
<dbReference type="EMBL" id="DVFJ01000013">
    <property type="protein sequence ID" value="HIQ71548.1"/>
    <property type="molecule type" value="Genomic_DNA"/>
</dbReference>
<keyword evidence="2 7" id="KW-0813">Transport</keyword>
<dbReference type="PROSITE" id="PS50928">
    <property type="entry name" value="ABC_TM1"/>
    <property type="match status" value="1"/>
</dbReference>
<comment type="caution">
    <text evidence="9">The sequence shown here is derived from an EMBL/GenBank/DDBJ whole genome shotgun (WGS) entry which is preliminary data.</text>
</comment>
<dbReference type="PANTHER" id="PTHR30193:SF37">
    <property type="entry name" value="INNER MEMBRANE ABC TRANSPORTER PERMEASE PROTEIN YCJO"/>
    <property type="match status" value="1"/>
</dbReference>
<dbReference type="GO" id="GO:0055085">
    <property type="term" value="P:transmembrane transport"/>
    <property type="evidence" value="ECO:0007669"/>
    <property type="project" value="InterPro"/>
</dbReference>
<reference evidence="9" key="1">
    <citation type="submission" date="2020-10" db="EMBL/GenBank/DDBJ databases">
        <authorList>
            <person name="Gilroy R."/>
        </authorList>
    </citation>
    <scope>NUCLEOTIDE SEQUENCE</scope>
    <source>
        <strain evidence="9">ChiSxjej2B14-6234</strain>
    </source>
</reference>
<dbReference type="CDD" id="cd06261">
    <property type="entry name" value="TM_PBP2"/>
    <property type="match status" value="1"/>
</dbReference>
<sequence>MNQLLVMLGGQPIAWLKYNRWTAMFAMVLLCCWRWTGMNILYYMAGLKSIPGELYEAAEIDGAGAVQKFLHVGWPLLKPTTIYVLTISIYAGLSMFTESLMIFGTNNSPKNYGLTIVGYLYRYGFERVDKFGFASAVGLVLLAGAMVITVAQLYITGTIGRRKEA</sequence>
<dbReference type="InterPro" id="IPR035906">
    <property type="entry name" value="MetI-like_sf"/>
</dbReference>
<evidence type="ECO:0000256" key="5">
    <source>
        <dbReference type="ARBA" id="ARBA00022989"/>
    </source>
</evidence>
<evidence type="ECO:0000256" key="2">
    <source>
        <dbReference type="ARBA" id="ARBA00022448"/>
    </source>
</evidence>
<keyword evidence="3" id="KW-1003">Cell membrane</keyword>
<evidence type="ECO:0000256" key="3">
    <source>
        <dbReference type="ARBA" id="ARBA00022475"/>
    </source>
</evidence>
<organism evidence="9 10">
    <name type="scientific">Candidatus Onthenecus intestinigallinarum</name>
    <dbReference type="NCBI Taxonomy" id="2840875"/>
    <lineage>
        <taxon>Bacteria</taxon>
        <taxon>Bacillati</taxon>
        <taxon>Bacillota</taxon>
        <taxon>Clostridia</taxon>
        <taxon>Eubacteriales</taxon>
        <taxon>Candidatus Onthenecus</taxon>
    </lineage>
</organism>
<feature type="transmembrane region" description="Helical" evidence="7">
    <location>
        <begin position="82"/>
        <end position="103"/>
    </location>
</feature>
<evidence type="ECO:0000313" key="9">
    <source>
        <dbReference type="EMBL" id="HIQ71548.1"/>
    </source>
</evidence>
<dbReference type="InterPro" id="IPR051393">
    <property type="entry name" value="ABC_transporter_permease"/>
</dbReference>
<protein>
    <submittedName>
        <fullName evidence="9">Sugar ABC transporter permease</fullName>
    </submittedName>
</protein>
<evidence type="ECO:0000313" key="10">
    <source>
        <dbReference type="Proteomes" id="UP000886887"/>
    </source>
</evidence>
<keyword evidence="6 7" id="KW-0472">Membrane</keyword>
<dbReference type="GO" id="GO:0005886">
    <property type="term" value="C:plasma membrane"/>
    <property type="evidence" value="ECO:0007669"/>
    <property type="project" value="UniProtKB-SubCell"/>
</dbReference>
<dbReference type="Proteomes" id="UP000886887">
    <property type="component" value="Unassembled WGS sequence"/>
</dbReference>
<dbReference type="PANTHER" id="PTHR30193">
    <property type="entry name" value="ABC TRANSPORTER PERMEASE PROTEIN"/>
    <property type="match status" value="1"/>
</dbReference>
<accession>A0A9D0ZBT1</accession>
<dbReference type="Gene3D" id="1.10.3720.10">
    <property type="entry name" value="MetI-like"/>
    <property type="match status" value="1"/>
</dbReference>
<evidence type="ECO:0000256" key="1">
    <source>
        <dbReference type="ARBA" id="ARBA00004651"/>
    </source>
</evidence>
<reference evidence="9" key="2">
    <citation type="journal article" date="2021" name="PeerJ">
        <title>Extensive microbial diversity within the chicken gut microbiome revealed by metagenomics and culture.</title>
        <authorList>
            <person name="Gilroy R."/>
            <person name="Ravi A."/>
            <person name="Getino M."/>
            <person name="Pursley I."/>
            <person name="Horton D.L."/>
            <person name="Alikhan N.F."/>
            <person name="Baker D."/>
            <person name="Gharbi K."/>
            <person name="Hall N."/>
            <person name="Watson M."/>
            <person name="Adriaenssens E.M."/>
            <person name="Foster-Nyarko E."/>
            <person name="Jarju S."/>
            <person name="Secka A."/>
            <person name="Antonio M."/>
            <person name="Oren A."/>
            <person name="Chaudhuri R.R."/>
            <person name="La Ragione R."/>
            <person name="Hildebrand F."/>
            <person name="Pallen M.J."/>
        </authorList>
    </citation>
    <scope>NUCLEOTIDE SEQUENCE</scope>
    <source>
        <strain evidence="9">ChiSxjej2B14-6234</strain>
    </source>
</reference>
<name>A0A9D0ZBT1_9FIRM</name>
<dbReference type="Pfam" id="PF00528">
    <property type="entry name" value="BPD_transp_1"/>
    <property type="match status" value="1"/>
</dbReference>
<dbReference type="AlphaFoldDB" id="A0A9D0ZBT1"/>
<proteinExistence type="inferred from homology"/>
<comment type="subcellular location">
    <subcellularLocation>
        <location evidence="1 7">Cell membrane</location>
        <topology evidence="1 7">Multi-pass membrane protein</topology>
    </subcellularLocation>
</comment>
<feature type="transmembrane region" description="Helical" evidence="7">
    <location>
        <begin position="131"/>
        <end position="155"/>
    </location>
</feature>
<dbReference type="SUPFAM" id="SSF161098">
    <property type="entry name" value="MetI-like"/>
    <property type="match status" value="1"/>
</dbReference>
<gene>
    <name evidence="9" type="ORF">IAB73_04985</name>
</gene>
<comment type="similarity">
    <text evidence="7">Belongs to the binding-protein-dependent transport system permease family.</text>
</comment>
<keyword evidence="5 7" id="KW-1133">Transmembrane helix</keyword>
<dbReference type="InterPro" id="IPR000515">
    <property type="entry name" value="MetI-like"/>
</dbReference>
<keyword evidence="4 7" id="KW-0812">Transmembrane</keyword>